<evidence type="ECO:0000259" key="2">
    <source>
        <dbReference type="Pfam" id="PF00899"/>
    </source>
</evidence>
<dbReference type="Proteomes" id="UP000245657">
    <property type="component" value="Unassembled WGS sequence"/>
</dbReference>
<feature type="domain" description="THIF-type NAD/FAD binding fold" evidence="2">
    <location>
        <begin position="11"/>
        <end position="239"/>
    </location>
</feature>
<dbReference type="EMBL" id="QGMY01000009">
    <property type="protein sequence ID" value="PWR70970.1"/>
    <property type="molecule type" value="Genomic_DNA"/>
</dbReference>
<dbReference type="FunFam" id="3.40.50.720:FF:000080">
    <property type="entry name" value="Thiazole biosynthesis adenylyltransferase ThiF"/>
    <property type="match status" value="1"/>
</dbReference>
<evidence type="ECO:0000256" key="1">
    <source>
        <dbReference type="ARBA" id="ARBA00009919"/>
    </source>
</evidence>
<dbReference type="AlphaFoldDB" id="A0A2V2MXK7"/>
<gene>
    <name evidence="3" type="ORF">DK846_13390</name>
</gene>
<evidence type="ECO:0000313" key="3">
    <source>
        <dbReference type="EMBL" id="PWR70970.1"/>
    </source>
</evidence>
<keyword evidence="3" id="KW-0548">Nucleotidyltransferase</keyword>
<protein>
    <submittedName>
        <fullName evidence="3">Adenylyltransferase</fullName>
    </submittedName>
</protein>
<comment type="caution">
    <text evidence="3">The sequence shown here is derived from an EMBL/GenBank/DDBJ whole genome shotgun (WGS) entry which is preliminary data.</text>
</comment>
<dbReference type="Pfam" id="PF00899">
    <property type="entry name" value="ThiF"/>
    <property type="match status" value="1"/>
</dbReference>
<dbReference type="GO" id="GO:0016779">
    <property type="term" value="F:nucleotidyltransferase activity"/>
    <property type="evidence" value="ECO:0007669"/>
    <property type="project" value="UniProtKB-KW"/>
</dbReference>
<sequence>MTLTPYDQKRYNRQILIRGFGDAGQEKLKDATVFIAGCGGLGSPVATYLAVAGVGHLVIVDMDVVDLSNLNRQILHWDENVDQYKVKSASVKLAGINPSLKVTALQEKIDEDNYLDITKGADIIIDALDNYPTRYLLNKAAIHHNIPFIHASVWGLEGRLTTIIPGKTPCLECLVPEAPPKEVFPVLGATPGVLGTLQVTEAIKAITGVGQLALNRMVIYDGEYLEFHEIPIVRNPHCPACSHLK</sequence>
<reference evidence="3 4" key="1">
    <citation type="submission" date="2018-05" db="EMBL/GenBank/DDBJ databases">
        <title>Draft genome of Methanospirillum lacunae Ki8-1.</title>
        <authorList>
            <person name="Dueholm M.S."/>
            <person name="Nielsen P.H."/>
            <person name="Bakmann L.F."/>
            <person name="Otzen D.E."/>
        </authorList>
    </citation>
    <scope>NUCLEOTIDE SEQUENCE [LARGE SCALE GENOMIC DNA]</scope>
    <source>
        <strain evidence="3 4">Ki8-1</strain>
    </source>
</reference>
<dbReference type="CDD" id="cd00757">
    <property type="entry name" value="ThiF_MoeB_HesA_family"/>
    <property type="match status" value="1"/>
</dbReference>
<name>A0A2V2MXK7_9EURY</name>
<dbReference type="PANTHER" id="PTHR10953:SF102">
    <property type="entry name" value="ADENYLYLTRANSFERASE AND SULFURTRANSFERASE MOCS3"/>
    <property type="match status" value="1"/>
</dbReference>
<dbReference type="RefSeq" id="WP_109969464.1">
    <property type="nucleotide sequence ID" value="NZ_CP176093.1"/>
</dbReference>
<proteinExistence type="inferred from homology"/>
<evidence type="ECO:0000313" key="4">
    <source>
        <dbReference type="Proteomes" id="UP000245657"/>
    </source>
</evidence>
<keyword evidence="3" id="KW-0808">Transferase</keyword>
<dbReference type="Gene3D" id="3.40.50.720">
    <property type="entry name" value="NAD(P)-binding Rossmann-like Domain"/>
    <property type="match status" value="1"/>
</dbReference>
<organism evidence="3 4">
    <name type="scientific">Methanospirillum lacunae</name>
    <dbReference type="NCBI Taxonomy" id="668570"/>
    <lineage>
        <taxon>Archaea</taxon>
        <taxon>Methanobacteriati</taxon>
        <taxon>Methanobacteriota</taxon>
        <taxon>Stenosarchaea group</taxon>
        <taxon>Methanomicrobia</taxon>
        <taxon>Methanomicrobiales</taxon>
        <taxon>Methanospirillaceae</taxon>
        <taxon>Methanospirillum</taxon>
    </lineage>
</organism>
<dbReference type="OrthoDB" id="7915at2157"/>
<comment type="similarity">
    <text evidence="1">Belongs to the HesA/MoeB/ThiF family.</text>
</comment>
<dbReference type="GO" id="GO:0008641">
    <property type="term" value="F:ubiquitin-like modifier activating enzyme activity"/>
    <property type="evidence" value="ECO:0007669"/>
    <property type="project" value="InterPro"/>
</dbReference>
<dbReference type="GeneID" id="97547332"/>
<dbReference type="InterPro" id="IPR035985">
    <property type="entry name" value="Ubiquitin-activating_enz"/>
</dbReference>
<accession>A0A2V2MXK7</accession>
<dbReference type="PANTHER" id="PTHR10953">
    <property type="entry name" value="UBIQUITIN-ACTIVATING ENZYME E1"/>
    <property type="match status" value="1"/>
</dbReference>
<dbReference type="InterPro" id="IPR045886">
    <property type="entry name" value="ThiF/MoeB/HesA"/>
</dbReference>
<dbReference type="GO" id="GO:0005737">
    <property type="term" value="C:cytoplasm"/>
    <property type="evidence" value="ECO:0007669"/>
    <property type="project" value="TreeGrafter"/>
</dbReference>
<dbReference type="InterPro" id="IPR000594">
    <property type="entry name" value="ThiF_NAD_FAD-bd"/>
</dbReference>
<dbReference type="SUPFAM" id="SSF69572">
    <property type="entry name" value="Activating enzymes of the ubiquitin-like proteins"/>
    <property type="match status" value="1"/>
</dbReference>
<keyword evidence="4" id="KW-1185">Reference proteome</keyword>
<dbReference type="GO" id="GO:0004792">
    <property type="term" value="F:thiosulfate-cyanide sulfurtransferase activity"/>
    <property type="evidence" value="ECO:0007669"/>
    <property type="project" value="TreeGrafter"/>
</dbReference>